<comment type="caution">
    <text evidence="2">The sequence shown here is derived from an EMBL/GenBank/DDBJ whole genome shotgun (WGS) entry which is preliminary data.</text>
</comment>
<reference evidence="2 3" key="1">
    <citation type="submission" date="2018-08" db="EMBL/GenBank/DDBJ databases">
        <title>The draft genome squence of Brumimicrobium sp. N62.</title>
        <authorList>
            <person name="Du Z.-J."/>
            <person name="Luo H.-R."/>
        </authorList>
    </citation>
    <scope>NUCLEOTIDE SEQUENCE [LARGE SCALE GENOMIC DNA]</scope>
    <source>
        <strain evidence="2 3">N62</strain>
    </source>
</reference>
<evidence type="ECO:0000313" key="3">
    <source>
        <dbReference type="Proteomes" id="UP000257127"/>
    </source>
</evidence>
<accession>A0A3E1EZA1</accession>
<sequence length="131" mass="15403">MKEIKQYLKHKEEEIAKKLISLSFTGLFGAFFSIEKKDEIKQKETIAKKEYSKIKELLQSLEENTNSTSTEGIRSTYIHLAHLLSKEIERKKSTIDVQENELFARLRASQLEFAHQQLKQSMNTYESKQYL</sequence>
<gene>
    <name evidence="2" type="ORF">DXU93_03380</name>
</gene>
<dbReference type="EMBL" id="QURB01000002">
    <property type="protein sequence ID" value="RFC54876.1"/>
    <property type="molecule type" value="Genomic_DNA"/>
</dbReference>
<keyword evidence="1" id="KW-0175">Coiled coil</keyword>
<organism evidence="2 3">
    <name type="scientific">Brumimicrobium aurantiacum</name>
    <dbReference type="NCBI Taxonomy" id="1737063"/>
    <lineage>
        <taxon>Bacteria</taxon>
        <taxon>Pseudomonadati</taxon>
        <taxon>Bacteroidota</taxon>
        <taxon>Flavobacteriia</taxon>
        <taxon>Flavobacteriales</taxon>
        <taxon>Crocinitomicaceae</taxon>
        <taxon>Brumimicrobium</taxon>
    </lineage>
</organism>
<dbReference type="RefSeq" id="WP_116879855.1">
    <property type="nucleotide sequence ID" value="NZ_QURB01000002.1"/>
</dbReference>
<protein>
    <submittedName>
        <fullName evidence="2">Uncharacterized protein</fullName>
    </submittedName>
</protein>
<evidence type="ECO:0000256" key="1">
    <source>
        <dbReference type="SAM" id="Coils"/>
    </source>
</evidence>
<keyword evidence="3" id="KW-1185">Reference proteome</keyword>
<dbReference type="Proteomes" id="UP000257127">
    <property type="component" value="Unassembled WGS sequence"/>
</dbReference>
<evidence type="ECO:0000313" key="2">
    <source>
        <dbReference type="EMBL" id="RFC54876.1"/>
    </source>
</evidence>
<name>A0A3E1EZA1_9FLAO</name>
<dbReference type="OrthoDB" id="9849390at2"/>
<feature type="coiled-coil region" evidence="1">
    <location>
        <begin position="44"/>
        <end position="101"/>
    </location>
</feature>
<proteinExistence type="predicted"/>
<dbReference type="AlphaFoldDB" id="A0A3E1EZA1"/>